<name>A0ABS7E0U9_9GAMM</name>
<gene>
    <name evidence="1" type="ORF">K0625_06285</name>
</gene>
<dbReference type="EMBL" id="JAHZST010000003">
    <property type="protein sequence ID" value="MBW8183269.1"/>
    <property type="molecule type" value="Genomic_DNA"/>
</dbReference>
<evidence type="ECO:0008006" key="3">
    <source>
        <dbReference type="Google" id="ProtNLM"/>
    </source>
</evidence>
<dbReference type="Proteomes" id="UP001195963">
    <property type="component" value="Unassembled WGS sequence"/>
</dbReference>
<protein>
    <recommendedName>
        <fullName evidence="3">Membrane associated secretion system protein</fullName>
    </recommendedName>
</protein>
<reference evidence="1 2" key="1">
    <citation type="submission" date="2021-07" db="EMBL/GenBank/DDBJ databases">
        <title>Shewanella sp. nov, isolated from SCS.</title>
        <authorList>
            <person name="Cao W.R."/>
        </authorList>
    </citation>
    <scope>NUCLEOTIDE SEQUENCE [LARGE SCALE GENOMIC DNA]</scope>
    <source>
        <strain evidence="1 2">NR704-98</strain>
    </source>
</reference>
<sequence length="174" mass="19531">MKSKQHGAFTIELAFVLLFTSALLVFTGDIAFQLLNRVNLDRVNYSLVNVLKERTRFFEENLIVTSAEVDELDILAARLLGYGQTSENAPYGIRVEWIVNDRYSSIDKGIEGGAPCIPGDSLKDRGHLAPQTSADKRFPLYQVTLCLNTDSWFNQFWGDGAKHYIHSSSVMPGR</sequence>
<comment type="caution">
    <text evidence="1">The sequence shown here is derived from an EMBL/GenBank/DDBJ whole genome shotgun (WGS) entry which is preliminary data.</text>
</comment>
<evidence type="ECO:0000313" key="2">
    <source>
        <dbReference type="Proteomes" id="UP001195963"/>
    </source>
</evidence>
<proteinExistence type="predicted"/>
<organism evidence="1 2">
    <name type="scientific">Shewanella nanhaiensis</name>
    <dbReference type="NCBI Taxonomy" id="2864872"/>
    <lineage>
        <taxon>Bacteria</taxon>
        <taxon>Pseudomonadati</taxon>
        <taxon>Pseudomonadota</taxon>
        <taxon>Gammaproteobacteria</taxon>
        <taxon>Alteromonadales</taxon>
        <taxon>Shewanellaceae</taxon>
        <taxon>Shewanella</taxon>
    </lineage>
</organism>
<dbReference type="InterPro" id="IPR031582">
    <property type="entry name" value="TadF"/>
</dbReference>
<dbReference type="Pfam" id="PF16964">
    <property type="entry name" value="TadF"/>
    <property type="match status" value="1"/>
</dbReference>
<keyword evidence="2" id="KW-1185">Reference proteome</keyword>
<dbReference type="RefSeq" id="WP_220108892.1">
    <property type="nucleotide sequence ID" value="NZ_JAHZST010000003.1"/>
</dbReference>
<accession>A0ABS7E0U9</accession>
<evidence type="ECO:0000313" key="1">
    <source>
        <dbReference type="EMBL" id="MBW8183269.1"/>
    </source>
</evidence>